<feature type="compositionally biased region" description="Basic and acidic residues" evidence="1">
    <location>
        <begin position="116"/>
        <end position="128"/>
    </location>
</feature>
<dbReference type="InterPro" id="IPR011033">
    <property type="entry name" value="PRC_barrel-like_sf"/>
</dbReference>
<feature type="compositionally biased region" description="Polar residues" evidence="1">
    <location>
        <begin position="142"/>
        <end position="174"/>
    </location>
</feature>
<dbReference type="GO" id="GO:0019684">
    <property type="term" value="P:photosynthesis, light reaction"/>
    <property type="evidence" value="ECO:0007669"/>
    <property type="project" value="InterPro"/>
</dbReference>
<evidence type="ECO:0000259" key="2">
    <source>
        <dbReference type="Pfam" id="PF05239"/>
    </source>
</evidence>
<dbReference type="GO" id="GO:0030077">
    <property type="term" value="C:plasma membrane light-harvesting complex"/>
    <property type="evidence" value="ECO:0007669"/>
    <property type="project" value="InterPro"/>
</dbReference>
<dbReference type="Proteomes" id="UP000215896">
    <property type="component" value="Unassembled WGS sequence"/>
</dbReference>
<evidence type="ECO:0000313" key="4">
    <source>
        <dbReference type="Proteomes" id="UP000215896"/>
    </source>
</evidence>
<dbReference type="AlphaFoldDB" id="A0A255GR64"/>
<keyword evidence="4" id="KW-1185">Reference proteome</keyword>
<organism evidence="3 4">
    <name type="scientific">Enemella evansiae</name>
    <dbReference type="NCBI Taxonomy" id="2016499"/>
    <lineage>
        <taxon>Bacteria</taxon>
        <taxon>Bacillati</taxon>
        <taxon>Actinomycetota</taxon>
        <taxon>Actinomycetes</taxon>
        <taxon>Propionibacteriales</taxon>
        <taxon>Propionibacteriaceae</taxon>
        <taxon>Enemella</taxon>
    </lineage>
</organism>
<comment type="caution">
    <text evidence="3">The sequence shown here is derived from an EMBL/GenBank/DDBJ whole genome shotgun (WGS) entry which is preliminary data.</text>
</comment>
<dbReference type="InterPro" id="IPR014747">
    <property type="entry name" value="Bac_photo_RC_H_C"/>
</dbReference>
<accession>A0A255GR64</accession>
<dbReference type="Gene3D" id="3.90.50.10">
    <property type="entry name" value="Photosynthetic Reaction Center, subunit H, domain 2"/>
    <property type="match status" value="1"/>
</dbReference>
<feature type="region of interest" description="Disordered" evidence="1">
    <location>
        <begin position="116"/>
        <end position="214"/>
    </location>
</feature>
<accession>A0A4R6LTU2</accession>
<evidence type="ECO:0000256" key="1">
    <source>
        <dbReference type="SAM" id="MobiDB-lite"/>
    </source>
</evidence>
<proteinExistence type="predicted"/>
<dbReference type="SUPFAM" id="SSF50346">
    <property type="entry name" value="PRC-barrel domain"/>
    <property type="match status" value="1"/>
</dbReference>
<dbReference type="OrthoDB" id="3712018at2"/>
<evidence type="ECO:0000313" key="3">
    <source>
        <dbReference type="EMBL" id="OYO17902.1"/>
    </source>
</evidence>
<dbReference type="InterPro" id="IPR027275">
    <property type="entry name" value="PRC-brl_dom"/>
</dbReference>
<protein>
    <recommendedName>
        <fullName evidence="2">PRC-barrel domain-containing protein</fullName>
    </recommendedName>
</protein>
<feature type="domain" description="PRC-barrel" evidence="2">
    <location>
        <begin position="51"/>
        <end position="113"/>
    </location>
</feature>
<dbReference type="EMBL" id="NMVO01000001">
    <property type="protein sequence ID" value="OYO17902.1"/>
    <property type="molecule type" value="Genomic_DNA"/>
</dbReference>
<sequence length="214" mass="23434">MTRTVRVRLEREDAVTDQPNRTQDQPQPVPDQPVSGRTADDDTLFEAISRATVRDRDGNKLGKVGQLFLDDRSGRPSWVTVKTGLFGTSETFVPLQGSSFDNDELTVDRTKDVVSDAPRIDPEGHLDPADEDALYDYYGLDSASTRDASDPQNEVTPAAEQNTYGAEFNNTAGLTETRPAAADRDVDPVGGLNSPTVDAAADIPPVRPRLRRHR</sequence>
<gene>
    <name evidence="3" type="ORF">CGZ94_03310</name>
</gene>
<name>A0A255GR64_9ACTN</name>
<dbReference type="Pfam" id="PF05239">
    <property type="entry name" value="PRC"/>
    <property type="match status" value="1"/>
</dbReference>
<feature type="region of interest" description="Disordered" evidence="1">
    <location>
        <begin position="1"/>
        <end position="42"/>
    </location>
</feature>
<reference evidence="3 4" key="1">
    <citation type="submission" date="2017-07" db="EMBL/GenBank/DDBJ databases">
        <title>Draft whole genome sequences of clinical Proprionibacteriaceae strains.</title>
        <authorList>
            <person name="Bernier A.-M."/>
            <person name="Bernard K."/>
            <person name="Domingo M.-C."/>
        </authorList>
    </citation>
    <scope>NUCLEOTIDE SEQUENCE [LARGE SCALE GENOMIC DNA]</scope>
    <source>
        <strain evidence="3 4">NML 030167</strain>
    </source>
</reference>
<dbReference type="RefSeq" id="WP_094404683.1">
    <property type="nucleotide sequence ID" value="NZ_NMVP01000036.1"/>
</dbReference>